<name>H0EUS4_GLAL7</name>
<dbReference type="EMBL" id="AGUE01000181">
    <property type="protein sequence ID" value="EHK97729.1"/>
    <property type="molecule type" value="Genomic_DNA"/>
</dbReference>
<keyword evidence="2" id="KW-1185">Reference proteome</keyword>
<gene>
    <name evidence="1" type="ORF">M7I_6513</name>
</gene>
<accession>H0EUS4</accession>
<sequence length="123" mass="13713">MAPAQTLVTVCKPGDTVPFVCGTLYPVLSNGDLAAYIEKSNETAPEIDGTWDVEEVQVQNSKTFLQYTNYTGPERKNMPDTTPDDNGWNVWNVGLVWSRQCRKALELAEVFSLSRSIFVGHDK</sequence>
<reference evidence="1 2" key="1">
    <citation type="journal article" date="2012" name="Eukaryot. Cell">
        <title>Genome sequence of the fungus Glarea lozoyensis: the first genome sequence of a species from the Helotiaceae family.</title>
        <authorList>
            <person name="Youssar L."/>
            <person name="Gruening B.A."/>
            <person name="Erxleben A."/>
            <person name="Guenther S."/>
            <person name="Huettel W."/>
        </authorList>
    </citation>
    <scope>NUCLEOTIDE SEQUENCE [LARGE SCALE GENOMIC DNA]</scope>
    <source>
        <strain evidence="2">ATCC 74030 / MF5533</strain>
    </source>
</reference>
<organism evidence="1 2">
    <name type="scientific">Glarea lozoyensis (strain ATCC 74030 / MF5533)</name>
    <dbReference type="NCBI Taxonomy" id="1104152"/>
    <lineage>
        <taxon>Eukaryota</taxon>
        <taxon>Fungi</taxon>
        <taxon>Dikarya</taxon>
        <taxon>Ascomycota</taxon>
        <taxon>Pezizomycotina</taxon>
        <taxon>Leotiomycetes</taxon>
        <taxon>Helotiales</taxon>
        <taxon>Helotiaceae</taxon>
        <taxon>Glarea</taxon>
    </lineage>
</organism>
<dbReference type="AlphaFoldDB" id="H0EUS4"/>
<protein>
    <submittedName>
        <fullName evidence="1">Uncharacterized protein</fullName>
    </submittedName>
</protein>
<dbReference type="InParanoid" id="H0EUS4"/>
<comment type="caution">
    <text evidence="1">The sequence shown here is derived from an EMBL/GenBank/DDBJ whole genome shotgun (WGS) entry which is preliminary data.</text>
</comment>
<dbReference type="Proteomes" id="UP000005446">
    <property type="component" value="Unassembled WGS sequence"/>
</dbReference>
<evidence type="ECO:0000313" key="1">
    <source>
        <dbReference type="EMBL" id="EHK97729.1"/>
    </source>
</evidence>
<dbReference type="HOGENOM" id="CLU_2015517_0_0_1"/>
<dbReference type="OrthoDB" id="4062651at2759"/>
<proteinExistence type="predicted"/>
<evidence type="ECO:0000313" key="2">
    <source>
        <dbReference type="Proteomes" id="UP000005446"/>
    </source>
</evidence>